<dbReference type="Proteomes" id="UP000184028">
    <property type="component" value="Unassembled WGS sequence"/>
</dbReference>
<dbReference type="STRING" id="946677.SAMN05444484_11244"/>
<keyword evidence="2" id="KW-1185">Reference proteome</keyword>
<evidence type="ECO:0008006" key="3">
    <source>
        <dbReference type="Google" id="ProtNLM"/>
    </source>
</evidence>
<accession>A0A1M7MDV5</accession>
<sequence length="208" mass="23649">MPAICSNQNGEATFPTLILIPDISGFTKYMYEADLNHSQVKIGQLLESIIENNILKLKISEIEGDAVLFYDFNNTATLDEIMNQCHLMFTKFHEKLKEISESGCLCGSCVSLQSLSLKFVVHHGILGSIMIKEFCKLYGKELIVAHRLLKNDIPIKEYFLLTEQFIHHIEEHNNMKNYSIPLDSLSRGSIKDDGLGVIEFRYGKMRSS</sequence>
<evidence type="ECO:0000313" key="1">
    <source>
        <dbReference type="EMBL" id="SHM88926.1"/>
    </source>
</evidence>
<protein>
    <recommendedName>
        <fullName evidence="3">DUF2652 domain-containing protein</fullName>
    </recommendedName>
</protein>
<proteinExistence type="predicted"/>
<reference evidence="2" key="1">
    <citation type="submission" date="2016-11" db="EMBL/GenBank/DDBJ databases">
        <authorList>
            <person name="Varghese N."/>
            <person name="Submissions S."/>
        </authorList>
    </citation>
    <scope>NUCLEOTIDE SEQUENCE [LARGE SCALE GENOMIC DNA]</scope>
    <source>
        <strain evidence="2">DSM 24724</strain>
    </source>
</reference>
<gene>
    <name evidence="1" type="ORF">SAMN05444484_11244</name>
</gene>
<evidence type="ECO:0000313" key="2">
    <source>
        <dbReference type="Proteomes" id="UP000184028"/>
    </source>
</evidence>
<name>A0A1M7MDV5_9FLAO</name>
<dbReference type="InterPro" id="IPR020503">
    <property type="entry name" value="Uncharacterised_Rv2561"/>
</dbReference>
<dbReference type="Pfam" id="PF10851">
    <property type="entry name" value="DUF2652"/>
    <property type="match status" value="1"/>
</dbReference>
<dbReference type="RefSeq" id="WP_143155088.1">
    <property type="nucleotide sequence ID" value="NZ_FRBT01000012.1"/>
</dbReference>
<dbReference type="EMBL" id="FRBT01000012">
    <property type="protein sequence ID" value="SHM88926.1"/>
    <property type="molecule type" value="Genomic_DNA"/>
</dbReference>
<dbReference type="AlphaFoldDB" id="A0A1M7MDV5"/>
<organism evidence="1 2">
    <name type="scientific">Flavobacterium chilense</name>
    <dbReference type="NCBI Taxonomy" id="946677"/>
    <lineage>
        <taxon>Bacteria</taxon>
        <taxon>Pseudomonadati</taxon>
        <taxon>Bacteroidota</taxon>
        <taxon>Flavobacteriia</taxon>
        <taxon>Flavobacteriales</taxon>
        <taxon>Flavobacteriaceae</taxon>
        <taxon>Flavobacterium</taxon>
    </lineage>
</organism>